<feature type="compositionally biased region" description="Polar residues" evidence="1">
    <location>
        <begin position="314"/>
        <end position="325"/>
    </location>
</feature>
<keyword evidence="3" id="KW-1185">Reference proteome</keyword>
<name>A0ABR8RL71_9GAMM</name>
<comment type="caution">
    <text evidence="2">The sequence shown here is derived from an EMBL/GenBank/DDBJ whole genome shotgun (WGS) entry which is preliminary data.</text>
</comment>
<evidence type="ECO:0000313" key="3">
    <source>
        <dbReference type="Proteomes" id="UP000606724"/>
    </source>
</evidence>
<sequence length="404" mass="44017">MAKPSTLFKGISSVGSFTRGNLERMGAMIDSVNAKSGKPRQFKAVNLGDEDYQQDLFREQTLKATQQLLGTRFATYGKYAKKIVPNSLFDSTVDGAFAQIAKLASNWSQIDLPNQHRFANIANLDNEQRYALATDIANQNRALATLGGLTGLAGLPGLLADTLWLLLVSLRTVYQLGAIYNKPLTGKQGVKMAYELLASADLSKMQEKQALLAGIGIGKGLLDNAQSNGLHNELKNLGLKNKNVNFYAEQVDNIASQIGINLDNINLSWVRRFLPATAVIVGMRYNSQLIDEVIGVAQATFAPEAKLANRAITDDSSSEAQVNKSTDSKNEEQSPKSDNAKKDTDKADDNKTKAENNKSKTDDDKSKADQTESEIKATSEPVSKTTDEESVDENYKKAQASKKD</sequence>
<dbReference type="Proteomes" id="UP000606724">
    <property type="component" value="Unassembled WGS sequence"/>
</dbReference>
<dbReference type="EMBL" id="JACSQR010000040">
    <property type="protein sequence ID" value="MBD7948533.1"/>
    <property type="molecule type" value="Genomic_DNA"/>
</dbReference>
<dbReference type="RefSeq" id="WP_191692400.1">
    <property type="nucleotide sequence ID" value="NZ_JACSQR010000040.1"/>
</dbReference>
<evidence type="ECO:0000313" key="2">
    <source>
        <dbReference type="EMBL" id="MBD7948533.1"/>
    </source>
</evidence>
<dbReference type="Pfam" id="PF12787">
    <property type="entry name" value="EcsC"/>
    <property type="match status" value="1"/>
</dbReference>
<feature type="compositionally biased region" description="Basic and acidic residues" evidence="1">
    <location>
        <begin position="326"/>
        <end position="377"/>
    </location>
</feature>
<feature type="region of interest" description="Disordered" evidence="1">
    <location>
        <begin position="312"/>
        <end position="404"/>
    </location>
</feature>
<gene>
    <name evidence="2" type="ORF">H9653_11005</name>
</gene>
<organism evidence="2 3">
    <name type="scientific">Psychrobacter communis</name>
    <dbReference type="NCBI Taxonomy" id="2762238"/>
    <lineage>
        <taxon>Bacteria</taxon>
        <taxon>Pseudomonadati</taxon>
        <taxon>Pseudomonadota</taxon>
        <taxon>Gammaproteobacteria</taxon>
        <taxon>Moraxellales</taxon>
        <taxon>Moraxellaceae</taxon>
        <taxon>Psychrobacter</taxon>
    </lineage>
</organism>
<proteinExistence type="predicted"/>
<reference evidence="2 3" key="1">
    <citation type="submission" date="2020-08" db="EMBL/GenBank/DDBJ databases">
        <title>A Genomic Blueprint of the Chicken Gut Microbiome.</title>
        <authorList>
            <person name="Gilroy R."/>
            <person name="Ravi A."/>
            <person name="Getino M."/>
            <person name="Pursley I."/>
            <person name="Horton D.L."/>
            <person name="Alikhan N.-F."/>
            <person name="Baker D."/>
            <person name="Gharbi K."/>
            <person name="Hall N."/>
            <person name="Watson M."/>
            <person name="Adriaenssens E.M."/>
            <person name="Foster-Nyarko E."/>
            <person name="Jarju S."/>
            <person name="Secka A."/>
            <person name="Antonio M."/>
            <person name="Oren A."/>
            <person name="Chaudhuri R."/>
            <person name="La Ragione R.M."/>
            <person name="Hildebrand F."/>
            <person name="Pallen M.J."/>
        </authorList>
    </citation>
    <scope>NUCLEOTIDE SEQUENCE [LARGE SCALE GENOMIC DNA]</scope>
    <source>
        <strain evidence="2 3">Sa4CVA2</strain>
    </source>
</reference>
<protein>
    <submittedName>
        <fullName evidence="2">EcsC family protein</fullName>
    </submittedName>
</protein>
<feature type="compositionally biased region" description="Basic and acidic residues" evidence="1">
    <location>
        <begin position="393"/>
        <end position="404"/>
    </location>
</feature>
<accession>A0ABR8RL71</accession>
<evidence type="ECO:0000256" key="1">
    <source>
        <dbReference type="SAM" id="MobiDB-lite"/>
    </source>
</evidence>
<dbReference type="InterPro" id="IPR024787">
    <property type="entry name" value="EcsC"/>
</dbReference>